<organism evidence="2">
    <name type="scientific">Mucor ambiguus</name>
    <dbReference type="NCBI Taxonomy" id="91626"/>
    <lineage>
        <taxon>Eukaryota</taxon>
        <taxon>Fungi</taxon>
        <taxon>Fungi incertae sedis</taxon>
        <taxon>Mucoromycota</taxon>
        <taxon>Mucoromycotina</taxon>
        <taxon>Mucoromycetes</taxon>
        <taxon>Mucorales</taxon>
        <taxon>Mucorineae</taxon>
        <taxon>Mucoraceae</taxon>
        <taxon>Mucor</taxon>
    </lineage>
</organism>
<keyword evidence="3" id="KW-1185">Reference proteome</keyword>
<protein>
    <submittedName>
        <fullName evidence="2">Uncharacterized protein</fullName>
    </submittedName>
</protein>
<evidence type="ECO:0000313" key="2">
    <source>
        <dbReference type="EMBL" id="GAN09323.1"/>
    </source>
</evidence>
<proteinExistence type="predicted"/>
<evidence type="ECO:0000256" key="1">
    <source>
        <dbReference type="SAM" id="MobiDB-lite"/>
    </source>
</evidence>
<accession>A0A0C9N425</accession>
<dbReference type="EMBL" id="DF836548">
    <property type="protein sequence ID" value="GAN09323.1"/>
    <property type="molecule type" value="Genomic_DNA"/>
</dbReference>
<name>A0A0C9N425_9FUNG</name>
<feature type="compositionally biased region" description="Basic and acidic residues" evidence="1">
    <location>
        <begin position="103"/>
        <end position="112"/>
    </location>
</feature>
<dbReference type="AlphaFoldDB" id="A0A0C9N425"/>
<sequence length="125" mass="13727">MQGISTHGRMKRNYKQVKLEYSTNDRLHNKQASLGSSAFFEQKSRASTVQSEIAIETTIKILGRKSMPLNIATNISFEDENEGDAVDSKADDNGPANAVEAKVINDHTKQEATDDVALPPTAKYS</sequence>
<reference evidence="2" key="1">
    <citation type="submission" date="2014-09" db="EMBL/GenBank/DDBJ databases">
        <title>Draft genome sequence of an oleaginous Mucoromycotina fungus Mucor ambiguus NBRC6742.</title>
        <authorList>
            <person name="Takeda I."/>
            <person name="Yamane N."/>
            <person name="Morita T."/>
            <person name="Tamano K."/>
            <person name="Machida M."/>
            <person name="Baker S."/>
            <person name="Koike H."/>
        </authorList>
    </citation>
    <scope>NUCLEOTIDE SEQUENCE</scope>
    <source>
        <strain evidence="2">NBRC 6742</strain>
    </source>
</reference>
<dbReference type="Proteomes" id="UP000053815">
    <property type="component" value="Unassembled WGS sequence"/>
</dbReference>
<gene>
    <name evidence="2" type="ORF">MAM1_0259c08848</name>
</gene>
<feature type="region of interest" description="Disordered" evidence="1">
    <location>
        <begin position="79"/>
        <end position="125"/>
    </location>
</feature>
<evidence type="ECO:0000313" key="3">
    <source>
        <dbReference type="Proteomes" id="UP000053815"/>
    </source>
</evidence>